<gene>
    <name evidence="5" type="primary">rplT</name>
    <name evidence="7" type="ORF">UY61_C0019G0014</name>
</gene>
<dbReference type="GO" id="GO:0019843">
    <property type="term" value="F:rRNA binding"/>
    <property type="evidence" value="ECO:0007669"/>
    <property type="project" value="UniProtKB-UniRule"/>
</dbReference>
<comment type="function">
    <text evidence="5 6">Binds directly to 23S ribosomal RNA and is necessary for the in vitro assembly process of the 50S ribosomal subunit. It is not involved in the protein synthesizing functions of that subunit.</text>
</comment>
<proteinExistence type="inferred from homology"/>
<evidence type="ECO:0000256" key="4">
    <source>
        <dbReference type="ARBA" id="ARBA00035172"/>
    </source>
</evidence>
<keyword evidence="5 6" id="KW-0694">RNA-binding</keyword>
<evidence type="ECO:0000313" key="7">
    <source>
        <dbReference type="EMBL" id="KKW20926.1"/>
    </source>
</evidence>
<dbReference type="GO" id="GO:0006412">
    <property type="term" value="P:translation"/>
    <property type="evidence" value="ECO:0007669"/>
    <property type="project" value="InterPro"/>
</dbReference>
<dbReference type="InterPro" id="IPR005813">
    <property type="entry name" value="Ribosomal_bL20"/>
</dbReference>
<comment type="similarity">
    <text evidence="1 5 6">Belongs to the bacterial ribosomal protein bL20 family.</text>
</comment>
<keyword evidence="5 6" id="KW-0699">rRNA-binding</keyword>
<dbReference type="NCBIfam" id="TIGR01032">
    <property type="entry name" value="rplT_bact"/>
    <property type="match status" value="1"/>
</dbReference>
<dbReference type="EMBL" id="LCQQ01000019">
    <property type="protein sequence ID" value="KKW20926.1"/>
    <property type="molecule type" value="Genomic_DNA"/>
</dbReference>
<reference evidence="7 8" key="1">
    <citation type="journal article" date="2015" name="Nature">
        <title>rRNA introns, odd ribosomes, and small enigmatic genomes across a large radiation of phyla.</title>
        <authorList>
            <person name="Brown C.T."/>
            <person name="Hug L.A."/>
            <person name="Thomas B.C."/>
            <person name="Sharon I."/>
            <person name="Castelle C.J."/>
            <person name="Singh A."/>
            <person name="Wilkins M.J."/>
            <person name="Williams K.H."/>
            <person name="Banfield J.F."/>
        </authorList>
    </citation>
    <scope>NUCLEOTIDE SEQUENCE [LARGE SCALE GENOMIC DNA]</scope>
</reference>
<evidence type="ECO:0000256" key="3">
    <source>
        <dbReference type="ARBA" id="ARBA00023274"/>
    </source>
</evidence>
<dbReference type="GO" id="GO:0000027">
    <property type="term" value="P:ribosomal large subunit assembly"/>
    <property type="evidence" value="ECO:0007669"/>
    <property type="project" value="UniProtKB-UniRule"/>
</dbReference>
<comment type="caution">
    <text evidence="7">The sequence shown here is derived from an EMBL/GenBank/DDBJ whole genome shotgun (WGS) entry which is preliminary data.</text>
</comment>
<evidence type="ECO:0000313" key="8">
    <source>
        <dbReference type="Proteomes" id="UP000034201"/>
    </source>
</evidence>
<dbReference type="GO" id="GO:0003735">
    <property type="term" value="F:structural constituent of ribosome"/>
    <property type="evidence" value="ECO:0007669"/>
    <property type="project" value="InterPro"/>
</dbReference>
<evidence type="ECO:0000256" key="5">
    <source>
        <dbReference type="HAMAP-Rule" id="MF_00382"/>
    </source>
</evidence>
<dbReference type="Pfam" id="PF00453">
    <property type="entry name" value="Ribosomal_L20"/>
    <property type="match status" value="1"/>
</dbReference>
<dbReference type="Gene3D" id="1.10.1900.20">
    <property type="entry name" value="Ribosomal protein L20"/>
    <property type="match status" value="1"/>
</dbReference>
<evidence type="ECO:0000256" key="1">
    <source>
        <dbReference type="ARBA" id="ARBA00007698"/>
    </source>
</evidence>
<keyword evidence="2 5" id="KW-0689">Ribosomal protein</keyword>
<protein>
    <recommendedName>
        <fullName evidence="4 5">Large ribosomal subunit protein bL20</fullName>
    </recommendedName>
</protein>
<evidence type="ECO:0000256" key="6">
    <source>
        <dbReference type="RuleBase" id="RU000560"/>
    </source>
</evidence>
<dbReference type="Proteomes" id="UP000034201">
    <property type="component" value="Unassembled WGS sequence"/>
</dbReference>
<dbReference type="CDD" id="cd07026">
    <property type="entry name" value="Ribosomal_L20"/>
    <property type="match status" value="1"/>
</dbReference>
<dbReference type="PANTHER" id="PTHR10986">
    <property type="entry name" value="39S RIBOSOMAL PROTEIN L20"/>
    <property type="match status" value="1"/>
</dbReference>
<dbReference type="PRINTS" id="PR00062">
    <property type="entry name" value="RIBOSOMALL20"/>
</dbReference>
<sequence length="115" mass="13472">MTRIKRGVAAHKKREKLLKYAKGFKWGRKSKERLAREALLHAWTNTYVSRKLLKRDTRRLWQTKIGAAAKANGINYARLMGMLHKKHIELDRKILAEIAESHPNVFVKIVEEAKR</sequence>
<keyword evidence="3 5" id="KW-0687">Ribonucleoprotein</keyword>
<dbReference type="GO" id="GO:1990904">
    <property type="term" value="C:ribonucleoprotein complex"/>
    <property type="evidence" value="ECO:0007669"/>
    <property type="project" value="UniProtKB-KW"/>
</dbReference>
<dbReference type="Gene3D" id="6.10.160.10">
    <property type="match status" value="1"/>
</dbReference>
<dbReference type="FunFam" id="1.10.1900.20:FF:000001">
    <property type="entry name" value="50S ribosomal protein L20"/>
    <property type="match status" value="1"/>
</dbReference>
<evidence type="ECO:0000256" key="2">
    <source>
        <dbReference type="ARBA" id="ARBA00022980"/>
    </source>
</evidence>
<organism evidence="7 8">
    <name type="scientific">Candidatus Adlerbacteria bacterium GW2011_GWC1_50_9</name>
    <dbReference type="NCBI Taxonomy" id="1618608"/>
    <lineage>
        <taxon>Bacteria</taxon>
        <taxon>Candidatus Adleribacteriota</taxon>
    </lineage>
</organism>
<dbReference type="GO" id="GO:0005840">
    <property type="term" value="C:ribosome"/>
    <property type="evidence" value="ECO:0007669"/>
    <property type="project" value="UniProtKB-KW"/>
</dbReference>
<dbReference type="AlphaFoldDB" id="A0A0G1WQ50"/>
<name>A0A0G1WQ50_9BACT</name>
<dbReference type="HAMAP" id="MF_00382">
    <property type="entry name" value="Ribosomal_bL20"/>
    <property type="match status" value="1"/>
</dbReference>
<dbReference type="InterPro" id="IPR035566">
    <property type="entry name" value="Ribosomal_protein_bL20_C"/>
</dbReference>
<dbReference type="SUPFAM" id="SSF74731">
    <property type="entry name" value="Ribosomal protein L20"/>
    <property type="match status" value="1"/>
</dbReference>
<accession>A0A0G1WQ50</accession>